<reference evidence="1" key="1">
    <citation type="submission" date="2024-07" db="EMBL/GenBank/DDBJ databases">
        <title>A survey of Mimosa microsymbionts across Brazilian biomes reveals a high diversity of Paraburkholderia nodulating endemic species, but also that Cupriavidus is common as a symbiont of widespread species.</title>
        <authorList>
            <person name="Rouws L."/>
            <person name="Barauna A."/>
            <person name="Beukes C."/>
            <person name="Rouws J.R.C."/>
            <person name="De Faria S.M."/>
            <person name="Gross E."/>
            <person name="Bueno Dos Reis Junior F."/>
            <person name="Simon M.F."/>
            <person name="Maluk M."/>
            <person name="Odee D.W."/>
            <person name="Kenicer G."/>
            <person name="Young J.P.W."/>
            <person name="Reis V.M."/>
            <person name="Zilli J."/>
            <person name="James E.K."/>
        </authorList>
    </citation>
    <scope>NUCLEOTIDE SEQUENCE</scope>
    <source>
        <strain evidence="1">EG181B</strain>
    </source>
</reference>
<keyword evidence="2" id="KW-1185">Reference proteome</keyword>
<evidence type="ECO:0000313" key="1">
    <source>
        <dbReference type="EMBL" id="MEX3937231.1"/>
    </source>
</evidence>
<name>A0ACC6UC57_9BURK</name>
<sequence length="41" mass="4585">MRASLASEIERFKLRLLTGAALDAARRRELPVLFAAQVCLK</sequence>
<dbReference type="Proteomes" id="UP001558850">
    <property type="component" value="Unassembled WGS sequence"/>
</dbReference>
<evidence type="ECO:0000313" key="2">
    <source>
        <dbReference type="Proteomes" id="UP001558850"/>
    </source>
</evidence>
<protein>
    <submittedName>
        <fullName evidence="1">Uncharacterized protein</fullName>
    </submittedName>
</protein>
<gene>
    <name evidence="1" type="ORF">AB4Y32_36775</name>
</gene>
<accession>A0ACC6UC57</accession>
<comment type="caution">
    <text evidence="1">The sequence shown here is derived from an EMBL/GenBank/DDBJ whole genome shotgun (WGS) entry which is preliminary data.</text>
</comment>
<dbReference type="EMBL" id="JBFRCH010000047">
    <property type="protein sequence ID" value="MEX3937231.1"/>
    <property type="molecule type" value="Genomic_DNA"/>
</dbReference>
<proteinExistence type="predicted"/>
<organism evidence="1 2">
    <name type="scientific">Paraburkholderia phymatum</name>
    <dbReference type="NCBI Taxonomy" id="148447"/>
    <lineage>
        <taxon>Bacteria</taxon>
        <taxon>Pseudomonadati</taxon>
        <taxon>Pseudomonadota</taxon>
        <taxon>Betaproteobacteria</taxon>
        <taxon>Burkholderiales</taxon>
        <taxon>Burkholderiaceae</taxon>
        <taxon>Paraburkholderia</taxon>
    </lineage>
</organism>